<feature type="transmembrane region" description="Helical" evidence="11">
    <location>
        <begin position="51"/>
        <end position="70"/>
    </location>
</feature>
<dbReference type="SFLD" id="SFLDG00002">
    <property type="entry name" value="C1.7:_P-type_atpase_like"/>
    <property type="match status" value="1"/>
</dbReference>
<keyword evidence="11" id="KW-1003">Cell membrane</keyword>
<dbReference type="EC" id="7.2.2.21" evidence="9"/>
<keyword evidence="3" id="KW-0104">Cadmium</keyword>
<evidence type="ECO:0000256" key="2">
    <source>
        <dbReference type="ARBA" id="ARBA00006024"/>
    </source>
</evidence>
<evidence type="ECO:0000313" key="15">
    <source>
        <dbReference type="Proteomes" id="UP001333102"/>
    </source>
</evidence>
<dbReference type="NCBIfam" id="TIGR01494">
    <property type="entry name" value="ATPase_P-type"/>
    <property type="match status" value="1"/>
</dbReference>
<dbReference type="SUPFAM" id="SSF56784">
    <property type="entry name" value="HAD-like"/>
    <property type="match status" value="1"/>
</dbReference>
<dbReference type="InterPro" id="IPR001757">
    <property type="entry name" value="P_typ_ATPase"/>
</dbReference>
<comment type="subcellular location">
    <subcellularLocation>
        <location evidence="11">Cell membrane</location>
    </subcellularLocation>
    <subcellularLocation>
        <location evidence="1">Membrane</location>
        <topology evidence="1">Multi-pass membrane protein</topology>
    </subcellularLocation>
</comment>
<keyword evidence="11" id="KW-0547">Nucleotide-binding</keyword>
<accession>A0ABZ1BQ30</accession>
<dbReference type="Pfam" id="PF00122">
    <property type="entry name" value="E1-E2_ATPase"/>
    <property type="match status" value="1"/>
</dbReference>
<dbReference type="InterPro" id="IPR018303">
    <property type="entry name" value="ATPase_P-typ_P_site"/>
</dbReference>
<dbReference type="PRINTS" id="PR00119">
    <property type="entry name" value="CATATPASE"/>
</dbReference>
<dbReference type="InterPro" id="IPR008250">
    <property type="entry name" value="ATPase_P-typ_transduc_dom_A_sf"/>
</dbReference>
<evidence type="ECO:0000313" key="14">
    <source>
        <dbReference type="EMBL" id="WRP14921.1"/>
    </source>
</evidence>
<dbReference type="PANTHER" id="PTHR48085:SF5">
    <property type="entry name" value="CADMIUM_ZINC-TRANSPORTING ATPASE HMA4-RELATED"/>
    <property type="match status" value="1"/>
</dbReference>
<organism evidence="14 15">
    <name type="scientific">Geochorda subterranea</name>
    <dbReference type="NCBI Taxonomy" id="3109564"/>
    <lineage>
        <taxon>Bacteria</taxon>
        <taxon>Bacillati</taxon>
        <taxon>Bacillota</taxon>
        <taxon>Limnochordia</taxon>
        <taxon>Limnochordales</taxon>
        <taxon>Geochordaceae</taxon>
        <taxon>Geochorda</taxon>
    </lineage>
</organism>
<dbReference type="RefSeq" id="WP_324669308.1">
    <property type="nucleotide sequence ID" value="NZ_CP141614.1"/>
</dbReference>
<keyword evidence="11" id="KW-0067">ATP-binding</keyword>
<comment type="similarity">
    <text evidence="2 11">Belongs to the cation transport ATPase (P-type) (TC 3.A.3) family. Type IB subfamily.</text>
</comment>
<evidence type="ECO:0000256" key="7">
    <source>
        <dbReference type="ARBA" id="ARBA00022989"/>
    </source>
</evidence>
<proteinExistence type="inferred from homology"/>
<dbReference type="Gene3D" id="2.70.150.10">
    <property type="entry name" value="Calcium-transporting ATPase, cytoplasmic transduction domain A"/>
    <property type="match status" value="1"/>
</dbReference>
<protein>
    <recommendedName>
        <fullName evidence="9">Cd(2+)-exporting ATPase</fullName>
        <ecNumber evidence="9">7.2.2.21</ecNumber>
    </recommendedName>
</protein>
<dbReference type="InterPro" id="IPR059000">
    <property type="entry name" value="ATPase_P-type_domA"/>
</dbReference>
<feature type="transmembrane region" description="Helical" evidence="11">
    <location>
        <begin position="24"/>
        <end position="45"/>
    </location>
</feature>
<dbReference type="SFLD" id="SFLDS00003">
    <property type="entry name" value="Haloacid_Dehalogenase"/>
    <property type="match status" value="1"/>
</dbReference>
<dbReference type="EMBL" id="CP141614">
    <property type="protein sequence ID" value="WRP14921.1"/>
    <property type="molecule type" value="Genomic_DNA"/>
</dbReference>
<sequence length="679" mass="69634">MAQSEATAAPLAQRARPTLRRDPALRRLGLSALLIVVAWGLRLAGDGADAAALHTAAMTAAALISGSAVARRALVGLRLRAPGIETLVTVAAAGALAIGEHWEAAAVTFLFDLGGYLEGRTLEKARAAIQALAAAAPQTARIRRAAAGPGQEVEVVVPADAVKKGDRMVIRAGERIAADGIVSRGQAEVDEAALTGELLPKAKGPGDPVLAGSVVTLGMLEAVATRTGQESTFARIARMVGEAEAARSPVQTAVERFARYYTPAILALAAATWALSRDTHLALTLLVVACPGALVLAAPVSLMAGIGRAARQGILFKGGQRLEQLARVQAVAFDKTGTLTEGRPEVVRVWAAPGWSPATVLQVAASAERASTHPLALAIVEHAKQRGLPVGAVDVPPESVRIVPGRGLAAEVEGRRVLVGSRAMLEQHGVVIAPAVEREVAFEAAKGRSVAMVAIDGQAAGLIALADRLRPSARGLVTRLRQVGVRHTVILTGDTSEAAEAVAREVGIDEALAGLLPEAKVEHLAALRRRGWVTAMVGDGINDAPALSAADVSIAIGVGGTEVAMEAADLALVTDDLGRLPVAIGLARAIVANVRQNLALAVAVVVALVAGVMVGSVHLASGMMVHELSVLAVILNGMRLLRWQEPHGGARRAPQPPTPGGSSTQISGLAGRASAETVT</sequence>
<keyword evidence="7 11" id="KW-1133">Transmembrane helix</keyword>
<dbReference type="InterPro" id="IPR027256">
    <property type="entry name" value="P-typ_ATPase_IB"/>
</dbReference>
<name>A0ABZ1BQ30_9FIRM</name>
<gene>
    <name evidence="14" type="ORF">VLY81_01745</name>
</gene>
<dbReference type="Pfam" id="PF00702">
    <property type="entry name" value="Hydrolase"/>
    <property type="match status" value="1"/>
</dbReference>
<evidence type="ECO:0000256" key="6">
    <source>
        <dbReference type="ARBA" id="ARBA00022967"/>
    </source>
</evidence>
<dbReference type="PRINTS" id="PR00120">
    <property type="entry name" value="HATPASE"/>
</dbReference>
<dbReference type="PROSITE" id="PS00154">
    <property type="entry name" value="ATPASE_E1_E2"/>
    <property type="match status" value="1"/>
</dbReference>
<evidence type="ECO:0000256" key="8">
    <source>
        <dbReference type="ARBA" id="ARBA00023136"/>
    </source>
</evidence>
<evidence type="ECO:0000256" key="12">
    <source>
        <dbReference type="SAM" id="MobiDB-lite"/>
    </source>
</evidence>
<dbReference type="SFLD" id="SFLDF00027">
    <property type="entry name" value="p-type_atpase"/>
    <property type="match status" value="1"/>
</dbReference>
<feature type="region of interest" description="Disordered" evidence="12">
    <location>
        <begin position="647"/>
        <end position="679"/>
    </location>
</feature>
<dbReference type="InterPro" id="IPR036412">
    <property type="entry name" value="HAD-like_sf"/>
</dbReference>
<dbReference type="Proteomes" id="UP001333102">
    <property type="component" value="Chromosome"/>
</dbReference>
<keyword evidence="6" id="KW-1278">Translocase</keyword>
<dbReference type="InterPro" id="IPR023214">
    <property type="entry name" value="HAD_sf"/>
</dbReference>
<keyword evidence="4 11" id="KW-0812">Transmembrane</keyword>
<dbReference type="InterPro" id="IPR023298">
    <property type="entry name" value="ATPase_P-typ_TM_dom_sf"/>
</dbReference>
<evidence type="ECO:0000256" key="1">
    <source>
        <dbReference type="ARBA" id="ARBA00004141"/>
    </source>
</evidence>
<keyword evidence="15" id="KW-1185">Reference proteome</keyword>
<reference evidence="15" key="1">
    <citation type="submission" date="2023-12" db="EMBL/GenBank/DDBJ databases">
        <title>Novel isolates from deep terrestrial aquifers shed light on the physiology and ecology of the class Limnochordia.</title>
        <authorList>
            <person name="Karnachuk O.V."/>
            <person name="Lukina A.P."/>
            <person name="Avakyan M.R."/>
            <person name="Kadnikov V."/>
            <person name="Begmatov S."/>
            <person name="Beletsky A.V."/>
            <person name="Mardanov A.V."/>
            <person name="Ravin N.V."/>
        </authorList>
    </citation>
    <scope>NUCLEOTIDE SEQUENCE [LARGE SCALE GENOMIC DNA]</scope>
    <source>
        <strain evidence="15">LN</strain>
    </source>
</reference>
<dbReference type="NCBIfam" id="TIGR01525">
    <property type="entry name" value="ATPase-IB_hvy"/>
    <property type="match status" value="1"/>
</dbReference>
<evidence type="ECO:0000256" key="11">
    <source>
        <dbReference type="RuleBase" id="RU362081"/>
    </source>
</evidence>
<dbReference type="InterPro" id="IPR051014">
    <property type="entry name" value="Cation_Transport_ATPase_IB"/>
</dbReference>
<dbReference type="InterPro" id="IPR044492">
    <property type="entry name" value="P_typ_ATPase_HD_dom"/>
</dbReference>
<feature type="transmembrane region" description="Helical" evidence="11">
    <location>
        <begin position="257"/>
        <end position="275"/>
    </location>
</feature>
<feature type="domain" description="P-type ATPase A" evidence="13">
    <location>
        <begin position="153"/>
        <end position="240"/>
    </location>
</feature>
<keyword evidence="5 11" id="KW-0479">Metal-binding</keyword>
<dbReference type="SUPFAM" id="SSF81665">
    <property type="entry name" value="Calcium ATPase, transmembrane domain M"/>
    <property type="match status" value="1"/>
</dbReference>
<evidence type="ECO:0000256" key="5">
    <source>
        <dbReference type="ARBA" id="ARBA00022723"/>
    </source>
</evidence>
<dbReference type="Gene3D" id="3.40.50.1000">
    <property type="entry name" value="HAD superfamily/HAD-like"/>
    <property type="match status" value="1"/>
</dbReference>
<dbReference type="Gene3D" id="3.40.1110.10">
    <property type="entry name" value="Calcium-transporting ATPase, cytoplasmic domain N"/>
    <property type="match status" value="1"/>
</dbReference>
<feature type="transmembrane region" description="Helical" evidence="11">
    <location>
        <begin position="281"/>
        <end position="307"/>
    </location>
</feature>
<feature type="transmembrane region" description="Helical" evidence="11">
    <location>
        <begin position="598"/>
        <end position="617"/>
    </location>
</feature>
<evidence type="ECO:0000256" key="10">
    <source>
        <dbReference type="ARBA" id="ARBA00049338"/>
    </source>
</evidence>
<comment type="catalytic activity">
    <reaction evidence="10">
        <text>Cd(2+)(in) + ATP + H2O = Cd(2+)(out) + ADP + phosphate + H(+)</text>
        <dbReference type="Rhea" id="RHEA:12132"/>
        <dbReference type="ChEBI" id="CHEBI:15377"/>
        <dbReference type="ChEBI" id="CHEBI:15378"/>
        <dbReference type="ChEBI" id="CHEBI:30616"/>
        <dbReference type="ChEBI" id="CHEBI:43474"/>
        <dbReference type="ChEBI" id="CHEBI:48775"/>
        <dbReference type="ChEBI" id="CHEBI:456216"/>
        <dbReference type="EC" id="7.2.2.21"/>
    </reaction>
</comment>
<evidence type="ECO:0000256" key="4">
    <source>
        <dbReference type="ARBA" id="ARBA00022692"/>
    </source>
</evidence>
<evidence type="ECO:0000256" key="9">
    <source>
        <dbReference type="ARBA" id="ARBA00039103"/>
    </source>
</evidence>
<keyword evidence="8 11" id="KW-0472">Membrane</keyword>
<dbReference type="SUPFAM" id="SSF81653">
    <property type="entry name" value="Calcium ATPase, transduction domain A"/>
    <property type="match status" value="1"/>
</dbReference>
<dbReference type="InterPro" id="IPR023299">
    <property type="entry name" value="ATPase_P-typ_cyto_dom_N"/>
</dbReference>
<evidence type="ECO:0000256" key="3">
    <source>
        <dbReference type="ARBA" id="ARBA00022539"/>
    </source>
</evidence>
<dbReference type="PANTHER" id="PTHR48085">
    <property type="entry name" value="CADMIUM/ZINC-TRANSPORTING ATPASE HMA2-RELATED"/>
    <property type="match status" value="1"/>
</dbReference>
<evidence type="ECO:0000259" key="13">
    <source>
        <dbReference type="Pfam" id="PF00122"/>
    </source>
</evidence>